<evidence type="ECO:0000259" key="3">
    <source>
        <dbReference type="Pfam" id="PF01370"/>
    </source>
</evidence>
<dbReference type="OrthoDB" id="9765468at2"/>
<evidence type="ECO:0000256" key="1">
    <source>
        <dbReference type="SAM" id="MobiDB-lite"/>
    </source>
</evidence>
<reference evidence="4 5" key="1">
    <citation type="journal article" date="2011" name="J. Bacteriol.">
        <title>Complete genome sequence of a novel clinical isolate, the nontuberculous Mycobacterium strain JDM601.</title>
        <authorList>
            <person name="Zhang Z.Y."/>
            <person name="Sun Z.Q."/>
            <person name="Wang Z.L."/>
            <person name="Wen Z.L."/>
            <person name="Sun Q.W."/>
            <person name="Zhu Z.Q."/>
            <person name="Song Y.Z."/>
            <person name="Zhao J.W."/>
            <person name="Wang H.H."/>
            <person name="Zhang S.L."/>
            <person name="Guo X.K."/>
        </authorList>
    </citation>
    <scope>NUCLEOTIDE SEQUENCE [LARGE SCALE GENOMIC DNA]</scope>
    <source>
        <strain evidence="4 5">JDM601</strain>
    </source>
</reference>
<evidence type="ECO:0000313" key="5">
    <source>
        <dbReference type="Proteomes" id="UP000009224"/>
    </source>
</evidence>
<dbReference type="InterPro" id="IPR051549">
    <property type="entry name" value="PEP_Utilizing_Enz"/>
</dbReference>
<dbReference type="STRING" id="875328.JDM601_3727"/>
<dbReference type="InterPro" id="IPR001509">
    <property type="entry name" value="Epimerase_deHydtase"/>
</dbReference>
<dbReference type="AlphaFoldDB" id="F5Z345"/>
<sequence length="872" mass="95534">MSSNGRVLVTGGTGALGAATTKWLVRAGHDVVVFARHEPDTLPRGARFVPGDIADGESVRRAMCGCDTVVHLAWALSGSITHEQAEPVNMGGTRNVLRAMGDTGCRRLVFSSSVTAYGAHADHPQPWHEDEELAPAHGLVYEWHKAKAERCVVESGVEAVRVRPTVVVGREAHNAPANVYRQLMIPTLGGAKIQMIHQDDVGRFFAHACDSAAVGAVNLAADDVLTWSQVAQLARRPGFPTPPGGLVPAVRLISKLAPVARSAPELFDMFLHWPIADTTRLREEFRFQLGYSSAEAIADQGRHATSHFVLGMKEIRRPTKLDRARPYPPAQGDTEGHSLEVVSGEPSGELDTRRADPGYPEWTCANLAEAFPGPMTPLSIQLIGDALFTGADQVALLLPLNEQLRDNVRRRQLAVFGHRFYQNVSVLREMASAIPGQTAEDFDHQINGRPYPADYIRPKSRLRDVPLYVKFAAVAGPRLLGVSSAVRDVEQRADEMCSLDTSLSDLPDERLHARIDTLWRDCIDGWKVGLLCTFLVSAPTSVLERRYGIAAAAQRTEQSSGLASSRLLRGVRELSVLAKQRPEVTAVLSNVRPNSWEELQRRDPQFAELVQRLLEVAGHRGPGETELANAVYADEPGLLLRAIASATDATPVTADSPKLDFLGRRFTKLSWLTMSQRERCRDAVMRLTHQLRLALREWGSRLARRGFLLSDIDVFYLRYDELFCSSTDLVAVSSRRRDERDRLAKFDLPLRFSQPMDLTAISSTDDTKSAIFGVPAVSGVVRGRVRVMRSPDDDLEPGDVLVAKVTDTGWTPFFAAAVAIVTDVGGMMSHAAIVAREFGIPAVVGTEIASQVLHDGQLVEVNGYTGQIIVLD</sequence>
<feature type="region of interest" description="Disordered" evidence="1">
    <location>
        <begin position="322"/>
        <end position="355"/>
    </location>
</feature>
<dbReference type="eggNOG" id="COG0451">
    <property type="taxonomic scope" value="Bacteria"/>
</dbReference>
<dbReference type="GO" id="GO:0016772">
    <property type="term" value="F:transferase activity, transferring phosphorus-containing groups"/>
    <property type="evidence" value="ECO:0007669"/>
    <property type="project" value="InterPro"/>
</dbReference>
<dbReference type="PANTHER" id="PTHR43615">
    <property type="entry name" value="PHOSPHOENOLPYRUVATE SYNTHASE-RELATED"/>
    <property type="match status" value="1"/>
</dbReference>
<dbReference type="EMBL" id="CP002329">
    <property type="protein sequence ID" value="AEF37727.1"/>
    <property type="molecule type" value="Genomic_DNA"/>
</dbReference>
<dbReference type="Proteomes" id="UP000009224">
    <property type="component" value="Chromosome"/>
</dbReference>
<dbReference type="SUPFAM" id="SSF52009">
    <property type="entry name" value="Phosphohistidine domain"/>
    <property type="match status" value="1"/>
</dbReference>
<proteinExistence type="predicted"/>
<dbReference type="Gene3D" id="3.50.30.10">
    <property type="entry name" value="Phosphohistidine domain"/>
    <property type="match status" value="1"/>
</dbReference>
<evidence type="ECO:0000259" key="2">
    <source>
        <dbReference type="Pfam" id="PF00391"/>
    </source>
</evidence>
<dbReference type="SUPFAM" id="SSF51735">
    <property type="entry name" value="NAD(P)-binding Rossmann-fold domains"/>
    <property type="match status" value="1"/>
</dbReference>
<dbReference type="HOGENOM" id="CLU_016376_0_0_11"/>
<name>F5Z345_MYCSD</name>
<gene>
    <name evidence="4" type="ordered locus">JDM601_3727</name>
</gene>
<keyword evidence="5" id="KW-1185">Reference proteome</keyword>
<feature type="domain" description="NAD-dependent epimerase/dehydratase" evidence="3">
    <location>
        <begin position="7"/>
        <end position="213"/>
    </location>
</feature>
<dbReference type="eggNOG" id="COG3848">
    <property type="taxonomic scope" value="Bacteria"/>
</dbReference>
<dbReference type="KEGG" id="mjd:JDM601_3727"/>
<accession>F5Z345</accession>
<dbReference type="InterPro" id="IPR008279">
    <property type="entry name" value="PEP-util_enz_mobile_dom"/>
</dbReference>
<evidence type="ECO:0008006" key="6">
    <source>
        <dbReference type="Google" id="ProtNLM"/>
    </source>
</evidence>
<dbReference type="InterPro" id="IPR036637">
    <property type="entry name" value="Phosphohistidine_dom_sf"/>
</dbReference>
<dbReference type="PANTHER" id="PTHR43615:SF1">
    <property type="entry name" value="PPDK_N DOMAIN-CONTAINING PROTEIN"/>
    <property type="match status" value="1"/>
</dbReference>
<dbReference type="InterPro" id="IPR036291">
    <property type="entry name" value="NAD(P)-bd_dom_sf"/>
</dbReference>
<evidence type="ECO:0000313" key="4">
    <source>
        <dbReference type="EMBL" id="AEF37727.1"/>
    </source>
</evidence>
<dbReference type="Pfam" id="PF00391">
    <property type="entry name" value="PEP-utilizers"/>
    <property type="match status" value="1"/>
</dbReference>
<protein>
    <recommendedName>
        <fullName evidence="6">Phosphoenolpyruvate synthase</fullName>
    </recommendedName>
</protein>
<dbReference type="Pfam" id="PF01370">
    <property type="entry name" value="Epimerase"/>
    <property type="match status" value="1"/>
</dbReference>
<organism evidence="4 5">
    <name type="scientific">Mycolicibacter sinensis (strain JDM601)</name>
    <name type="common">Mycobacterium sinense</name>
    <dbReference type="NCBI Taxonomy" id="875328"/>
    <lineage>
        <taxon>Bacteria</taxon>
        <taxon>Bacillati</taxon>
        <taxon>Actinomycetota</taxon>
        <taxon>Actinomycetes</taxon>
        <taxon>Mycobacteriales</taxon>
        <taxon>Mycobacteriaceae</taxon>
        <taxon>Mycolicibacter</taxon>
    </lineage>
</organism>
<dbReference type="Gene3D" id="3.40.50.720">
    <property type="entry name" value="NAD(P)-binding Rossmann-like Domain"/>
    <property type="match status" value="1"/>
</dbReference>
<feature type="domain" description="PEP-utilising enzyme mobile" evidence="2">
    <location>
        <begin position="796"/>
        <end position="866"/>
    </location>
</feature>